<keyword evidence="3" id="KW-0227">DNA damage</keyword>
<keyword evidence="2 8" id="KW-0645">Protease</keyword>
<sequence>MCGRFTLTVPVESLIERFQVDQVPFDYQPRYNIAPGQLITAVVAHERKKRIGQLKWGLIPSWAKDEKIGYKMINAKAETVQEKPAFRNAFKKRRCIIPADGFYEWKRNEDGSKQPMRIMLKDKSIFGMAGLYETWIAPDGQKVHSCTIITTKPNGLMEQIHDRMPVILRREDEGIWLDREKADLELLQSLLEPYPEEEMFAYPVQPMVGNVKNDVPECIKSL</sequence>
<comment type="caution">
    <text evidence="9">The sequence shown here is derived from an EMBL/GenBank/DDBJ whole genome shotgun (WGS) entry which is preliminary data.</text>
</comment>
<evidence type="ECO:0000256" key="7">
    <source>
        <dbReference type="ARBA" id="ARBA00023239"/>
    </source>
</evidence>
<comment type="similarity">
    <text evidence="1 8">Belongs to the SOS response-associated peptidase family.</text>
</comment>
<keyword evidence="5" id="KW-0190">Covalent protein-DNA linkage</keyword>
<keyword evidence="10" id="KW-1185">Reference proteome</keyword>
<evidence type="ECO:0000256" key="2">
    <source>
        <dbReference type="ARBA" id="ARBA00022670"/>
    </source>
</evidence>
<keyword evidence="6" id="KW-0238">DNA-binding</keyword>
<dbReference type="RefSeq" id="WP_282201535.1">
    <property type="nucleotide sequence ID" value="NZ_BOQE01000002.1"/>
</dbReference>
<dbReference type="GO" id="GO:0016829">
    <property type="term" value="F:lyase activity"/>
    <property type="evidence" value="ECO:0007669"/>
    <property type="project" value="UniProtKB-KW"/>
</dbReference>
<dbReference type="Proteomes" id="UP001057291">
    <property type="component" value="Unassembled WGS sequence"/>
</dbReference>
<dbReference type="GO" id="GO:0003697">
    <property type="term" value="F:single-stranded DNA binding"/>
    <property type="evidence" value="ECO:0007669"/>
    <property type="project" value="InterPro"/>
</dbReference>
<dbReference type="Pfam" id="PF02586">
    <property type="entry name" value="SRAP"/>
    <property type="match status" value="1"/>
</dbReference>
<proteinExistence type="inferred from homology"/>
<dbReference type="InterPro" id="IPR036590">
    <property type="entry name" value="SRAP-like"/>
</dbReference>
<dbReference type="PANTHER" id="PTHR13604:SF0">
    <property type="entry name" value="ABASIC SITE PROCESSING PROTEIN HMCES"/>
    <property type="match status" value="1"/>
</dbReference>
<evidence type="ECO:0000256" key="8">
    <source>
        <dbReference type="RuleBase" id="RU364100"/>
    </source>
</evidence>
<keyword evidence="7" id="KW-0456">Lyase</keyword>
<accession>A0AAV4LKR2</accession>
<dbReference type="Gene3D" id="3.90.1680.10">
    <property type="entry name" value="SOS response associated peptidase-like"/>
    <property type="match status" value="1"/>
</dbReference>
<keyword evidence="4 8" id="KW-0378">Hydrolase</keyword>
<dbReference type="InterPro" id="IPR003738">
    <property type="entry name" value="SRAP"/>
</dbReference>
<dbReference type="GO" id="GO:0008233">
    <property type="term" value="F:peptidase activity"/>
    <property type="evidence" value="ECO:0007669"/>
    <property type="project" value="UniProtKB-KW"/>
</dbReference>
<organism evidence="9 10">
    <name type="scientific">Collibacillus ludicampi</name>
    <dbReference type="NCBI Taxonomy" id="2771369"/>
    <lineage>
        <taxon>Bacteria</taxon>
        <taxon>Bacillati</taxon>
        <taxon>Bacillota</taxon>
        <taxon>Bacilli</taxon>
        <taxon>Bacillales</taxon>
        <taxon>Alicyclobacillaceae</taxon>
        <taxon>Collibacillus</taxon>
    </lineage>
</organism>
<name>A0AAV4LKR2_9BACL</name>
<dbReference type="AlphaFoldDB" id="A0AAV4LKR2"/>
<dbReference type="PANTHER" id="PTHR13604">
    <property type="entry name" value="DC12-RELATED"/>
    <property type="match status" value="1"/>
</dbReference>
<evidence type="ECO:0000313" key="10">
    <source>
        <dbReference type="Proteomes" id="UP001057291"/>
    </source>
</evidence>
<evidence type="ECO:0000256" key="1">
    <source>
        <dbReference type="ARBA" id="ARBA00008136"/>
    </source>
</evidence>
<protein>
    <recommendedName>
        <fullName evidence="8">Abasic site processing protein</fullName>
        <ecNumber evidence="8">3.4.-.-</ecNumber>
    </recommendedName>
</protein>
<evidence type="ECO:0000256" key="3">
    <source>
        <dbReference type="ARBA" id="ARBA00022763"/>
    </source>
</evidence>
<evidence type="ECO:0000313" key="9">
    <source>
        <dbReference type="EMBL" id="GIM48485.1"/>
    </source>
</evidence>
<evidence type="ECO:0000256" key="5">
    <source>
        <dbReference type="ARBA" id="ARBA00023124"/>
    </source>
</evidence>
<reference evidence="9" key="1">
    <citation type="journal article" date="2023" name="Int. J. Syst. Evol. Microbiol.">
        <title>Collibacillus ludicampi gen. nov., sp. nov., a new soil bacterium of the family Alicyclobacillaceae.</title>
        <authorList>
            <person name="Jojima T."/>
            <person name="Ioku Y."/>
            <person name="Fukuta Y."/>
            <person name="Shirasaka N."/>
            <person name="Matsumura Y."/>
            <person name="Mori M."/>
        </authorList>
    </citation>
    <scope>NUCLEOTIDE SEQUENCE</scope>
    <source>
        <strain evidence="9">TP075</strain>
    </source>
</reference>
<dbReference type="EMBL" id="BOQE01000002">
    <property type="protein sequence ID" value="GIM48485.1"/>
    <property type="molecule type" value="Genomic_DNA"/>
</dbReference>
<gene>
    <name evidence="9" type="primary">yoqW_2</name>
    <name evidence="9" type="ORF">DNHGIG_40340</name>
</gene>
<dbReference type="EC" id="3.4.-.-" evidence="8"/>
<dbReference type="GO" id="GO:0106300">
    <property type="term" value="P:protein-DNA covalent cross-linking repair"/>
    <property type="evidence" value="ECO:0007669"/>
    <property type="project" value="InterPro"/>
</dbReference>
<dbReference type="SUPFAM" id="SSF143081">
    <property type="entry name" value="BB1717-like"/>
    <property type="match status" value="1"/>
</dbReference>
<evidence type="ECO:0000256" key="4">
    <source>
        <dbReference type="ARBA" id="ARBA00022801"/>
    </source>
</evidence>
<evidence type="ECO:0000256" key="6">
    <source>
        <dbReference type="ARBA" id="ARBA00023125"/>
    </source>
</evidence>
<dbReference type="GO" id="GO:0006508">
    <property type="term" value="P:proteolysis"/>
    <property type="evidence" value="ECO:0007669"/>
    <property type="project" value="UniProtKB-KW"/>
</dbReference>